<comment type="caution">
    <text evidence="1">The sequence shown here is derived from an EMBL/GenBank/DDBJ whole genome shotgun (WGS) entry which is preliminary data.</text>
</comment>
<organism evidence="1 2">
    <name type="scientific">Candidatus Gemmiger avicola</name>
    <dbReference type="NCBI Taxonomy" id="2838605"/>
    <lineage>
        <taxon>Bacteria</taxon>
        <taxon>Bacillati</taxon>
        <taxon>Bacillota</taxon>
        <taxon>Clostridia</taxon>
        <taxon>Eubacteriales</taxon>
        <taxon>Gemmiger</taxon>
    </lineage>
</organism>
<evidence type="ECO:0000313" key="1">
    <source>
        <dbReference type="EMBL" id="HJB41304.1"/>
    </source>
</evidence>
<dbReference type="PANTHER" id="PTHR13061">
    <property type="entry name" value="DYNACTIN SUBUNIT P25"/>
    <property type="match status" value="1"/>
</dbReference>
<name>A0A9D2M5P8_9FIRM</name>
<sequence>MLCITVEGQSPQADGAAFIAPNAVLAGDVRLGAGASVWYGAVLRADSGCISIGPDSNIQDNATLHTGPAKGVVVGRGVTVGHGAILHGCTVGDGCMIGMHATVLDGAQIGAGSLVAAGALVPEHTVIPPGSLVVGVPGKIRGPVRPEQAAHLAANAGDYRREAAAHAAGCAAAGCAQQDGHNG</sequence>
<dbReference type="SUPFAM" id="SSF51161">
    <property type="entry name" value="Trimeric LpxA-like enzymes"/>
    <property type="match status" value="1"/>
</dbReference>
<dbReference type="Gene3D" id="2.160.10.10">
    <property type="entry name" value="Hexapeptide repeat proteins"/>
    <property type="match status" value="1"/>
</dbReference>
<dbReference type="CDD" id="cd04645">
    <property type="entry name" value="LbH_gamma_CA_like"/>
    <property type="match status" value="1"/>
</dbReference>
<reference evidence="1" key="1">
    <citation type="journal article" date="2021" name="PeerJ">
        <title>Extensive microbial diversity within the chicken gut microbiome revealed by metagenomics and culture.</title>
        <authorList>
            <person name="Gilroy R."/>
            <person name="Ravi A."/>
            <person name="Getino M."/>
            <person name="Pursley I."/>
            <person name="Horton D.L."/>
            <person name="Alikhan N.F."/>
            <person name="Baker D."/>
            <person name="Gharbi K."/>
            <person name="Hall N."/>
            <person name="Watson M."/>
            <person name="Adriaenssens E.M."/>
            <person name="Foster-Nyarko E."/>
            <person name="Jarju S."/>
            <person name="Secka A."/>
            <person name="Antonio M."/>
            <person name="Oren A."/>
            <person name="Chaudhuri R.R."/>
            <person name="La Ragione R."/>
            <person name="Hildebrand F."/>
            <person name="Pallen M.J."/>
        </authorList>
    </citation>
    <scope>NUCLEOTIDE SEQUENCE</scope>
    <source>
        <strain evidence="1">ChiBcec8-13705</strain>
    </source>
</reference>
<dbReference type="PANTHER" id="PTHR13061:SF29">
    <property type="entry name" value="GAMMA CARBONIC ANHYDRASE-LIKE 1, MITOCHONDRIAL-RELATED"/>
    <property type="match status" value="1"/>
</dbReference>
<evidence type="ECO:0000313" key="2">
    <source>
        <dbReference type="Proteomes" id="UP000886803"/>
    </source>
</evidence>
<dbReference type="Proteomes" id="UP000886803">
    <property type="component" value="Unassembled WGS sequence"/>
</dbReference>
<accession>A0A9D2M5P8</accession>
<gene>
    <name evidence="1" type="ORF">H9945_02280</name>
</gene>
<reference evidence="1" key="2">
    <citation type="submission" date="2021-04" db="EMBL/GenBank/DDBJ databases">
        <authorList>
            <person name="Gilroy R."/>
        </authorList>
    </citation>
    <scope>NUCLEOTIDE SEQUENCE</scope>
    <source>
        <strain evidence="1">ChiBcec8-13705</strain>
    </source>
</reference>
<dbReference type="InterPro" id="IPR050484">
    <property type="entry name" value="Transf_Hexapept/Carb_Anhydrase"/>
</dbReference>
<dbReference type="Pfam" id="PF00132">
    <property type="entry name" value="Hexapep"/>
    <property type="match status" value="1"/>
</dbReference>
<dbReference type="EMBL" id="DWYG01000024">
    <property type="protein sequence ID" value="HJB41304.1"/>
    <property type="molecule type" value="Genomic_DNA"/>
</dbReference>
<proteinExistence type="predicted"/>
<dbReference type="AlphaFoldDB" id="A0A9D2M5P8"/>
<protein>
    <submittedName>
        <fullName evidence="1">Gamma carbonic anhydrase family protein</fullName>
    </submittedName>
</protein>
<dbReference type="InterPro" id="IPR047324">
    <property type="entry name" value="LbH_gamma_CA-like"/>
</dbReference>
<dbReference type="InterPro" id="IPR001451">
    <property type="entry name" value="Hexapep"/>
</dbReference>
<dbReference type="InterPro" id="IPR011004">
    <property type="entry name" value="Trimer_LpxA-like_sf"/>
</dbReference>